<reference evidence="7" key="1">
    <citation type="submission" date="2019-11" db="EMBL/GenBank/DDBJ databases">
        <title>Characterization of Clostridium perfringens isolates from swine manure treated agricultural soils.</title>
        <authorList>
            <person name="Wushke S.T."/>
        </authorList>
    </citation>
    <scope>NUCLEOTIDE SEQUENCE</scope>
    <source>
        <strain evidence="7">X15</strain>
    </source>
</reference>
<gene>
    <name evidence="7" type="ORF">GNF81_17315</name>
</gene>
<name>A0AAW9J4U2_CLOPF</name>
<keyword evidence="5" id="KW-0597">Phosphoprotein</keyword>
<feature type="non-terminal residue" evidence="7">
    <location>
        <position position="163"/>
    </location>
</feature>
<proteinExistence type="predicted"/>
<dbReference type="PANTHER" id="PTHR42713:SF3">
    <property type="entry name" value="TRANSCRIPTIONAL REGULATORY PROTEIN HPTR"/>
    <property type="match status" value="1"/>
</dbReference>
<dbReference type="SUPFAM" id="SSF52172">
    <property type="entry name" value="CheY-like"/>
    <property type="match status" value="1"/>
</dbReference>
<dbReference type="PANTHER" id="PTHR42713">
    <property type="entry name" value="HISTIDINE KINASE-RELATED"/>
    <property type="match status" value="1"/>
</dbReference>
<evidence type="ECO:0000256" key="3">
    <source>
        <dbReference type="ARBA" id="ARBA00023125"/>
    </source>
</evidence>
<evidence type="ECO:0000259" key="6">
    <source>
        <dbReference type="PROSITE" id="PS50110"/>
    </source>
</evidence>
<dbReference type="EMBL" id="WNVG01000571">
    <property type="protein sequence ID" value="MDZ5034460.1"/>
    <property type="molecule type" value="Genomic_DNA"/>
</dbReference>
<dbReference type="Proteomes" id="UP001289066">
    <property type="component" value="Unassembled WGS sequence"/>
</dbReference>
<dbReference type="SMART" id="SM00448">
    <property type="entry name" value="REC"/>
    <property type="match status" value="1"/>
</dbReference>
<evidence type="ECO:0000313" key="7">
    <source>
        <dbReference type="EMBL" id="MDZ5034460.1"/>
    </source>
</evidence>
<dbReference type="Pfam" id="PF00072">
    <property type="entry name" value="Response_reg"/>
    <property type="match status" value="1"/>
</dbReference>
<dbReference type="InterPro" id="IPR051552">
    <property type="entry name" value="HptR"/>
</dbReference>
<sequence length="163" mass="18788">MYKVLIIEDEEMIRKGLIYTYEWEEQDLIVVGEAANGIEGLEKIESLKPDIVIVDVNMPIMTGIEMLEKSVDKYIFSAIILSGYAEFSLAKKAVHLDVAEYLLKPVDTEQLKIALEKAKEQVELRKQAKIIKEEYKDIDEFSCLKPNLIKDKKKTSKYVLKMI</sequence>
<dbReference type="Gene3D" id="3.40.50.2300">
    <property type="match status" value="1"/>
</dbReference>
<evidence type="ECO:0000256" key="5">
    <source>
        <dbReference type="PROSITE-ProRule" id="PRU00169"/>
    </source>
</evidence>
<dbReference type="InterPro" id="IPR011006">
    <property type="entry name" value="CheY-like_superfamily"/>
</dbReference>
<dbReference type="PROSITE" id="PS50110">
    <property type="entry name" value="RESPONSE_REGULATORY"/>
    <property type="match status" value="1"/>
</dbReference>
<keyword evidence="2" id="KW-0963">Cytoplasm</keyword>
<dbReference type="GO" id="GO:0000160">
    <property type="term" value="P:phosphorelay signal transduction system"/>
    <property type="evidence" value="ECO:0007669"/>
    <property type="project" value="InterPro"/>
</dbReference>
<accession>A0AAW9J4U2</accession>
<evidence type="ECO:0000256" key="2">
    <source>
        <dbReference type="ARBA" id="ARBA00022490"/>
    </source>
</evidence>
<keyword evidence="3" id="KW-0238">DNA-binding</keyword>
<organism evidence="7 8">
    <name type="scientific">Clostridium perfringens</name>
    <dbReference type="NCBI Taxonomy" id="1502"/>
    <lineage>
        <taxon>Bacteria</taxon>
        <taxon>Bacillati</taxon>
        <taxon>Bacillota</taxon>
        <taxon>Clostridia</taxon>
        <taxon>Eubacteriales</taxon>
        <taxon>Clostridiaceae</taxon>
        <taxon>Clostridium</taxon>
    </lineage>
</organism>
<dbReference type="RefSeq" id="WP_322412918.1">
    <property type="nucleotide sequence ID" value="NZ_WNVG01000571.1"/>
</dbReference>
<feature type="modified residue" description="4-aspartylphosphate" evidence="5">
    <location>
        <position position="55"/>
    </location>
</feature>
<evidence type="ECO:0000256" key="1">
    <source>
        <dbReference type="ARBA" id="ARBA00018672"/>
    </source>
</evidence>
<evidence type="ECO:0000256" key="4">
    <source>
        <dbReference type="ARBA" id="ARBA00024867"/>
    </source>
</evidence>
<dbReference type="CDD" id="cd17536">
    <property type="entry name" value="REC_YesN-like"/>
    <property type="match status" value="1"/>
</dbReference>
<protein>
    <recommendedName>
        <fullName evidence="1">Stage 0 sporulation protein A homolog</fullName>
    </recommendedName>
</protein>
<feature type="domain" description="Response regulatory" evidence="6">
    <location>
        <begin position="3"/>
        <end position="119"/>
    </location>
</feature>
<dbReference type="AlphaFoldDB" id="A0AAW9J4U2"/>
<dbReference type="GO" id="GO:0003677">
    <property type="term" value="F:DNA binding"/>
    <property type="evidence" value="ECO:0007669"/>
    <property type="project" value="UniProtKB-KW"/>
</dbReference>
<comment type="function">
    <text evidence="4">May play the central regulatory role in sporulation. It may be an element of the effector pathway responsible for the activation of sporulation genes in response to nutritional stress. Spo0A may act in concert with spo0H (a sigma factor) to control the expression of some genes that are critical to the sporulation process.</text>
</comment>
<dbReference type="InterPro" id="IPR001789">
    <property type="entry name" value="Sig_transdc_resp-reg_receiver"/>
</dbReference>
<evidence type="ECO:0000313" key="8">
    <source>
        <dbReference type="Proteomes" id="UP001289066"/>
    </source>
</evidence>
<comment type="caution">
    <text evidence="7">The sequence shown here is derived from an EMBL/GenBank/DDBJ whole genome shotgun (WGS) entry which is preliminary data.</text>
</comment>